<dbReference type="EMBL" id="JAJSOF020000019">
    <property type="protein sequence ID" value="KAJ4438103.1"/>
    <property type="molecule type" value="Genomic_DNA"/>
</dbReference>
<reference evidence="3 4" key="1">
    <citation type="journal article" date="2022" name="Allergy">
        <title>Genome assembly and annotation of Periplaneta americana reveal a comprehensive cockroach allergen profile.</title>
        <authorList>
            <person name="Wang L."/>
            <person name="Xiong Q."/>
            <person name="Saelim N."/>
            <person name="Wang L."/>
            <person name="Nong W."/>
            <person name="Wan A.T."/>
            <person name="Shi M."/>
            <person name="Liu X."/>
            <person name="Cao Q."/>
            <person name="Hui J.H.L."/>
            <person name="Sookrung N."/>
            <person name="Leung T.F."/>
            <person name="Tungtrongchitr A."/>
            <person name="Tsui S.K.W."/>
        </authorList>
    </citation>
    <scope>NUCLEOTIDE SEQUENCE [LARGE SCALE GENOMIC DNA]</scope>
    <source>
        <strain evidence="3">PWHHKU_190912</strain>
    </source>
</reference>
<keyword evidence="4" id="KW-1185">Reference proteome</keyword>
<keyword evidence="2" id="KW-0812">Transmembrane</keyword>
<evidence type="ECO:0000256" key="2">
    <source>
        <dbReference type="SAM" id="Phobius"/>
    </source>
</evidence>
<keyword evidence="2" id="KW-0472">Membrane</keyword>
<name>A0ABQ8SV71_PERAM</name>
<feature type="transmembrane region" description="Helical" evidence="2">
    <location>
        <begin position="113"/>
        <end position="132"/>
    </location>
</feature>
<evidence type="ECO:0008006" key="5">
    <source>
        <dbReference type="Google" id="ProtNLM"/>
    </source>
</evidence>
<comment type="caution">
    <text evidence="3">The sequence shown here is derived from an EMBL/GenBank/DDBJ whole genome shotgun (WGS) entry which is preliminary data.</text>
</comment>
<proteinExistence type="predicted"/>
<dbReference type="InterPro" id="IPR052709">
    <property type="entry name" value="Transposase-MT_Hybrid"/>
</dbReference>
<dbReference type="InterPro" id="IPR036397">
    <property type="entry name" value="RNaseH_sf"/>
</dbReference>
<sequence length="293" mass="32777">MSPGSNTESYPAFAHIGLRENPEKPQPVNLPRPGIESRPPGFVARRANRYSSGAWRALKIVNEEGARICPLCGRGETSHHILSECEATTTIITIITSSTTNNIHTPIPTTTTFIIIIVIIVIIIIIASLQPIKSPGCPKKSSPLLSAFCSTSPVTDSNTFSILFYVILPSSSRSSSSPRPPGLYKKTLLAGPLRRKRRRLVETIPMILLDNVRSHTANAVTDLLRCWRWEVLDLPSYSPDMSPCDYDLYPKMEEPLRGKYYNTRDAIIHAIERPLRKSRDGRADDVRRFSQVW</sequence>
<organism evidence="3 4">
    <name type="scientific">Periplaneta americana</name>
    <name type="common">American cockroach</name>
    <name type="synonym">Blatta americana</name>
    <dbReference type="NCBI Taxonomy" id="6978"/>
    <lineage>
        <taxon>Eukaryota</taxon>
        <taxon>Metazoa</taxon>
        <taxon>Ecdysozoa</taxon>
        <taxon>Arthropoda</taxon>
        <taxon>Hexapoda</taxon>
        <taxon>Insecta</taxon>
        <taxon>Pterygota</taxon>
        <taxon>Neoptera</taxon>
        <taxon>Polyneoptera</taxon>
        <taxon>Dictyoptera</taxon>
        <taxon>Blattodea</taxon>
        <taxon>Blattoidea</taxon>
        <taxon>Blattidae</taxon>
        <taxon>Blattinae</taxon>
        <taxon>Periplaneta</taxon>
    </lineage>
</organism>
<dbReference type="Gene3D" id="3.30.420.10">
    <property type="entry name" value="Ribonuclease H-like superfamily/Ribonuclease H"/>
    <property type="match status" value="1"/>
</dbReference>
<dbReference type="Proteomes" id="UP001148838">
    <property type="component" value="Unassembled WGS sequence"/>
</dbReference>
<evidence type="ECO:0000313" key="4">
    <source>
        <dbReference type="Proteomes" id="UP001148838"/>
    </source>
</evidence>
<dbReference type="PANTHER" id="PTHR46060:SF1">
    <property type="entry name" value="MARINER MOS1 TRANSPOSASE-LIKE PROTEIN"/>
    <property type="match status" value="1"/>
</dbReference>
<evidence type="ECO:0000313" key="3">
    <source>
        <dbReference type="EMBL" id="KAJ4438103.1"/>
    </source>
</evidence>
<protein>
    <recommendedName>
        <fullName evidence="5">DDE-1 domain-containing protein</fullName>
    </recommendedName>
</protein>
<feature type="region of interest" description="Disordered" evidence="1">
    <location>
        <begin position="1"/>
        <end position="37"/>
    </location>
</feature>
<keyword evidence="2" id="KW-1133">Transmembrane helix</keyword>
<dbReference type="PANTHER" id="PTHR46060">
    <property type="entry name" value="MARINER MOS1 TRANSPOSASE-LIKE PROTEIN"/>
    <property type="match status" value="1"/>
</dbReference>
<gene>
    <name evidence="3" type="ORF">ANN_14042</name>
</gene>
<evidence type="ECO:0000256" key="1">
    <source>
        <dbReference type="SAM" id="MobiDB-lite"/>
    </source>
</evidence>
<accession>A0ABQ8SV71</accession>